<proteinExistence type="predicted"/>
<evidence type="ECO:0008006" key="4">
    <source>
        <dbReference type="Google" id="ProtNLM"/>
    </source>
</evidence>
<organism evidence="2 3">
    <name type="scientific">Gemella bergeri ATCC 700627</name>
    <dbReference type="NCBI Taxonomy" id="1321820"/>
    <lineage>
        <taxon>Bacteria</taxon>
        <taxon>Bacillati</taxon>
        <taxon>Bacillota</taxon>
        <taxon>Bacilli</taxon>
        <taxon>Bacillales</taxon>
        <taxon>Gemellaceae</taxon>
        <taxon>Gemella</taxon>
    </lineage>
</organism>
<gene>
    <name evidence="2" type="ORF">HMPREF1983_00633</name>
</gene>
<dbReference type="Gene3D" id="2.130.10.30">
    <property type="entry name" value="Regulator of chromosome condensation 1/beta-lactamase-inhibitor protein II"/>
    <property type="match status" value="1"/>
</dbReference>
<dbReference type="PATRIC" id="fig|1321820.3.peg.619"/>
<evidence type="ECO:0000256" key="1">
    <source>
        <dbReference type="SAM" id="SignalP"/>
    </source>
</evidence>
<dbReference type="PROSITE" id="PS51257">
    <property type="entry name" value="PROKAR_LIPOPROTEIN"/>
    <property type="match status" value="1"/>
</dbReference>
<feature type="signal peptide" evidence="1">
    <location>
        <begin position="1"/>
        <end position="21"/>
    </location>
</feature>
<dbReference type="SUPFAM" id="SSF50985">
    <property type="entry name" value="RCC1/BLIP-II"/>
    <property type="match status" value="1"/>
</dbReference>
<keyword evidence="3" id="KW-1185">Reference proteome</keyword>
<feature type="chain" id="PRO_5038958826" description="Lipoprotein" evidence="1">
    <location>
        <begin position="22"/>
        <end position="357"/>
    </location>
</feature>
<dbReference type="EMBL" id="AWVP01000040">
    <property type="protein sequence ID" value="ERK58995.1"/>
    <property type="molecule type" value="Genomic_DNA"/>
</dbReference>
<comment type="caution">
    <text evidence="2">The sequence shown here is derived from an EMBL/GenBank/DDBJ whole genome shotgun (WGS) entry which is preliminary data.</text>
</comment>
<evidence type="ECO:0000313" key="3">
    <source>
        <dbReference type="Proteomes" id="UP000016637"/>
    </source>
</evidence>
<dbReference type="RefSeq" id="WP_021753275.1">
    <property type="nucleotide sequence ID" value="NZ_KI271855.1"/>
</dbReference>
<reference evidence="2 3" key="1">
    <citation type="submission" date="2013-08" db="EMBL/GenBank/DDBJ databases">
        <authorList>
            <person name="Weinstock G."/>
            <person name="Sodergren E."/>
            <person name="Wylie T."/>
            <person name="Fulton L."/>
            <person name="Fulton R."/>
            <person name="Fronick C."/>
            <person name="O'Laughlin M."/>
            <person name="Godfrey J."/>
            <person name="Miner T."/>
            <person name="Herter B."/>
            <person name="Appelbaum E."/>
            <person name="Cordes M."/>
            <person name="Lek S."/>
            <person name="Wollam A."/>
            <person name="Pepin K.H."/>
            <person name="Palsikar V.B."/>
            <person name="Mitreva M."/>
            <person name="Wilson R.K."/>
        </authorList>
    </citation>
    <scope>NUCLEOTIDE SEQUENCE [LARGE SCALE GENOMIC DNA]</scope>
    <source>
        <strain evidence="2 3">ATCC 700627</strain>
    </source>
</reference>
<keyword evidence="1" id="KW-0732">Signal</keyword>
<accession>U2Q8A3</accession>
<dbReference type="InterPro" id="IPR009091">
    <property type="entry name" value="RCC1/BLIP-II"/>
</dbReference>
<dbReference type="HOGENOM" id="CLU_775582_0_0_9"/>
<protein>
    <recommendedName>
        <fullName evidence="4">Lipoprotein</fullName>
    </recommendedName>
</protein>
<dbReference type="Proteomes" id="UP000016637">
    <property type="component" value="Unassembled WGS sequence"/>
</dbReference>
<sequence>MRKIKKGIVAFIIAVMCLSIITGCGKSGSDSNKSSSGGAEQVETYRVDSSRISVLTNKGNAYYIGGGLAFSKETVDVDKPTKFLENVKDLVSGHAWIDKNNDLYIEGVDSINGGHLNEPKKLGGNIVSSTPYNLGIVAVDKDGNLYSFGKEKFNGFDKTYKEFTKIDDIKDVVKVSSSISNYWFLALTKDGTVYNKKFDKKFEKVIDNAKDIQGSYIIAKDDEVYYMGNELTKIGKSLKIGGYIDPGAVKFVEDKTIARVLWDGKKPKNDKETDVLYQQYPKDIKELIYHNISSDKNKDGKHILKMVYENMDGDIVLYNVYDCYNINGKTEKNTSKVNKSVDDIAKIWDFVKVEKKN</sequence>
<dbReference type="AlphaFoldDB" id="U2Q8A3"/>
<name>U2Q8A3_9BACL</name>
<evidence type="ECO:0000313" key="2">
    <source>
        <dbReference type="EMBL" id="ERK58995.1"/>
    </source>
</evidence>